<keyword evidence="3" id="KW-1185">Reference proteome</keyword>
<dbReference type="EMBL" id="JAMBEP010000006">
    <property type="protein sequence ID" value="MCL1636141.1"/>
    <property type="molecule type" value="Genomic_DNA"/>
</dbReference>
<keyword evidence="1" id="KW-0732">Signal</keyword>
<dbReference type="Proteomes" id="UP001431217">
    <property type="component" value="Unassembled WGS sequence"/>
</dbReference>
<accession>A0ABT0MMP2</accession>
<organism evidence="2 3">
    <name type="scientific">Luteimonas galliterrae</name>
    <dbReference type="NCBI Taxonomy" id="2940486"/>
    <lineage>
        <taxon>Bacteria</taxon>
        <taxon>Pseudomonadati</taxon>
        <taxon>Pseudomonadota</taxon>
        <taxon>Gammaproteobacteria</taxon>
        <taxon>Lysobacterales</taxon>
        <taxon>Lysobacteraceae</taxon>
        <taxon>Luteimonas</taxon>
    </lineage>
</organism>
<sequence>MKLHHSSLCLIALLTVSSPAFSCSPPLALWLGPEGPKVPYQYPSHFAFLGKVVGYTTTSTGDPALSLLVLDAWTNRQVEGQVIDIGVAQWQGCNLSKPMGKPFHPETYPIGTRLRIIAREQTMFTWDVDAGILVLGTGS</sequence>
<protein>
    <submittedName>
        <fullName evidence="2">Uncharacterized protein</fullName>
    </submittedName>
</protein>
<proteinExistence type="predicted"/>
<name>A0ABT0MMP2_9GAMM</name>
<evidence type="ECO:0000313" key="3">
    <source>
        <dbReference type="Proteomes" id="UP001431217"/>
    </source>
</evidence>
<reference evidence="2 3" key="1">
    <citation type="submission" date="2022-05" db="EMBL/GenBank/DDBJ databases">
        <title>Luteimonas sp. SX5, whole genome shotgun sequencing project.</title>
        <authorList>
            <person name="Zhao G."/>
            <person name="Shen L."/>
        </authorList>
    </citation>
    <scope>NUCLEOTIDE SEQUENCE [LARGE SCALE GENOMIC DNA]</scope>
    <source>
        <strain evidence="2 3">SX5</strain>
    </source>
</reference>
<evidence type="ECO:0000256" key="1">
    <source>
        <dbReference type="SAM" id="SignalP"/>
    </source>
</evidence>
<feature type="signal peptide" evidence="1">
    <location>
        <begin position="1"/>
        <end position="22"/>
    </location>
</feature>
<gene>
    <name evidence="2" type="ORF">M2650_16080</name>
</gene>
<dbReference type="RefSeq" id="WP_249476177.1">
    <property type="nucleotide sequence ID" value="NZ_JAMBEP010000006.1"/>
</dbReference>
<feature type="chain" id="PRO_5046584707" evidence="1">
    <location>
        <begin position="23"/>
        <end position="139"/>
    </location>
</feature>
<evidence type="ECO:0000313" key="2">
    <source>
        <dbReference type="EMBL" id="MCL1636141.1"/>
    </source>
</evidence>
<comment type="caution">
    <text evidence="2">The sequence shown here is derived from an EMBL/GenBank/DDBJ whole genome shotgun (WGS) entry which is preliminary data.</text>
</comment>